<dbReference type="AlphaFoldDB" id="A0AAV5QV72"/>
<dbReference type="EC" id="2.3.2.27" evidence="4"/>
<evidence type="ECO:0000256" key="8">
    <source>
        <dbReference type="ARBA" id="ARBA00022729"/>
    </source>
</evidence>
<evidence type="ECO:0000256" key="3">
    <source>
        <dbReference type="ARBA" id="ARBA00004906"/>
    </source>
</evidence>
<evidence type="ECO:0000256" key="1">
    <source>
        <dbReference type="ARBA" id="ARBA00000900"/>
    </source>
</evidence>
<dbReference type="Proteomes" id="UP001360560">
    <property type="component" value="Unassembled WGS sequence"/>
</dbReference>
<keyword evidence="9 14" id="KW-0863">Zinc-finger</keyword>
<evidence type="ECO:0000256" key="14">
    <source>
        <dbReference type="PROSITE-ProRule" id="PRU00175"/>
    </source>
</evidence>
<dbReference type="GO" id="GO:0016874">
    <property type="term" value="F:ligase activity"/>
    <property type="evidence" value="ECO:0007669"/>
    <property type="project" value="UniProtKB-KW"/>
</dbReference>
<keyword evidence="13 15" id="KW-0472">Membrane</keyword>
<feature type="transmembrane region" description="Helical" evidence="15">
    <location>
        <begin position="478"/>
        <end position="498"/>
    </location>
</feature>
<dbReference type="Gene3D" id="3.30.40.10">
    <property type="entry name" value="Zinc/RING finger domain, C3HC4 (zinc finger)"/>
    <property type="match status" value="1"/>
</dbReference>
<keyword evidence="17" id="KW-0436">Ligase</keyword>
<feature type="transmembrane region" description="Helical" evidence="15">
    <location>
        <begin position="628"/>
        <end position="649"/>
    </location>
</feature>
<dbReference type="InterPro" id="IPR050731">
    <property type="entry name" value="HRD1_E3_ubiq-ligases"/>
</dbReference>
<keyword evidence="18" id="KW-1185">Reference proteome</keyword>
<gene>
    <name evidence="17" type="ORF">DASC09_059580</name>
</gene>
<dbReference type="PANTHER" id="PTHR22763">
    <property type="entry name" value="RING ZINC FINGER PROTEIN"/>
    <property type="match status" value="1"/>
</dbReference>
<evidence type="ECO:0000256" key="7">
    <source>
        <dbReference type="ARBA" id="ARBA00022723"/>
    </source>
</evidence>
<evidence type="ECO:0000313" key="17">
    <source>
        <dbReference type="EMBL" id="GMM38619.1"/>
    </source>
</evidence>
<dbReference type="InterPro" id="IPR013083">
    <property type="entry name" value="Znf_RING/FYVE/PHD"/>
</dbReference>
<dbReference type="SUPFAM" id="SSF57850">
    <property type="entry name" value="RING/U-box"/>
    <property type="match status" value="1"/>
</dbReference>
<comment type="subcellular location">
    <subcellularLocation>
        <location evidence="2">Endomembrane system</location>
        <topology evidence="2">Multi-pass membrane protein</topology>
    </subcellularLocation>
</comment>
<evidence type="ECO:0000256" key="2">
    <source>
        <dbReference type="ARBA" id="ARBA00004127"/>
    </source>
</evidence>
<evidence type="ECO:0000256" key="6">
    <source>
        <dbReference type="ARBA" id="ARBA00022692"/>
    </source>
</evidence>
<keyword evidence="12 15" id="KW-1133">Transmembrane helix</keyword>
<keyword evidence="8" id="KW-0732">Signal</keyword>
<feature type="domain" description="RING-type" evidence="16">
    <location>
        <begin position="743"/>
        <end position="816"/>
    </location>
</feature>
<comment type="caution">
    <text evidence="17">The sequence shown here is derived from an EMBL/GenBank/DDBJ whole genome shotgun (WGS) entry which is preliminary data.</text>
</comment>
<keyword evidence="6 15" id="KW-0812">Transmembrane</keyword>
<dbReference type="GO" id="GO:0008270">
    <property type="term" value="F:zinc ion binding"/>
    <property type="evidence" value="ECO:0007669"/>
    <property type="project" value="UniProtKB-KW"/>
</dbReference>
<keyword evidence="7" id="KW-0479">Metal-binding</keyword>
<comment type="catalytic activity">
    <reaction evidence="1">
        <text>S-ubiquitinyl-[E2 ubiquitin-conjugating enzyme]-L-cysteine + [acceptor protein]-L-lysine = [E2 ubiquitin-conjugating enzyme]-L-cysteine + N(6)-ubiquitinyl-[acceptor protein]-L-lysine.</text>
        <dbReference type="EC" id="2.3.2.27"/>
    </reaction>
</comment>
<dbReference type="Pfam" id="PF13639">
    <property type="entry name" value="zf-RING_2"/>
    <property type="match status" value="1"/>
</dbReference>
<dbReference type="InterPro" id="IPR001841">
    <property type="entry name" value="Znf_RING"/>
</dbReference>
<evidence type="ECO:0000256" key="10">
    <source>
        <dbReference type="ARBA" id="ARBA00022786"/>
    </source>
</evidence>
<accession>A0AAV5QV72</accession>
<keyword evidence="5" id="KW-0808">Transferase</keyword>
<dbReference type="GO" id="GO:0012505">
    <property type="term" value="C:endomembrane system"/>
    <property type="evidence" value="ECO:0007669"/>
    <property type="project" value="UniProtKB-SubCell"/>
</dbReference>
<name>A0AAV5QV72_9ASCO</name>
<keyword evidence="11" id="KW-0862">Zinc</keyword>
<dbReference type="PANTHER" id="PTHR22763:SF162">
    <property type="entry name" value="TRANSMEMBRANE E3 UBIQUITIN-PROTEIN LIGASE 1"/>
    <property type="match status" value="1"/>
</dbReference>
<feature type="transmembrane region" description="Helical" evidence="15">
    <location>
        <begin position="661"/>
        <end position="680"/>
    </location>
</feature>
<dbReference type="PROSITE" id="PS50089">
    <property type="entry name" value="ZF_RING_2"/>
    <property type="match status" value="1"/>
</dbReference>
<protein>
    <recommendedName>
        <fullName evidence="4">RING-type E3 ubiquitin transferase</fullName>
        <ecNumber evidence="4">2.3.2.27</ecNumber>
    </recommendedName>
</protein>
<dbReference type="SMART" id="SM00184">
    <property type="entry name" value="RING"/>
    <property type="match status" value="1"/>
</dbReference>
<sequence length="822" mass="93985">MPGTDYELAEDERQSLDTFNSERNRSRSVLFNSTYESGYGNITGLRMSYKDAMDNRNLSLYPFPDKDYDHFQETEEYSILPNYVSALANDVWYTNSHNKHGQSLFMKNLTGSFRGKFKTSALNFSKIPMPVPEYLSPYVYENPFDRSRNNYEDDEDENSNFANAQNGAEEANSVADGTGFSEDSASDSFYDNGSRYNTLSDNRAYVSQRIGNVSNIEVGDFYIEVTTQRNGEDNLTNSNIFPVIINMQLTDTDQTEVHPISMSGMYFLDNGNIFATTRSAKFESYYALPHLLLNENNFEAVKSYMVEKFQYHESLESSSVHKNLTFDVLREDARETLKCEFVSYLNFNPVNLTKEELEMIDDEILDPIGRPTAEIPKFVINQGLFYSPDCGILFEINNLEGRSHYSQISRIRKVVIGVMILVSLQLYLLIRQMNLTNTPPRISRISYHTLSIMNLIDGTLTMILLISTVIVFDLYISLAIAALITFTLSSIFELRYMVGIYMLQMNEQNVDLWTILRGNPTDDSSNNESSSNNGDVLPTSTGGFQTQAGNLNTNTTTTTNFEDERTVSSNLYSRFFFSLIFCSFLVVNVSTWGRAPRFFTEKLILVFINSYWYPQIVRNVIRGSRTSFSWEFIIGTSIVRLLPIYYVLGYSNNVFHHHTDYNFLIGLTIFKLISIAALYIQEKFGPRVLIPKRYLPNIYNYHPTLSLADLENGFGIDLLNSKHKTVVSSNGDHTHKEIFKMDCAICMTDVDIPVTTKNEGFTDGHDSVAEDDRLLNGTDTKLVVADDFMITPCHHIFHNDCLENWMRYKLKCPVCRNPLPPI</sequence>
<dbReference type="GO" id="GO:0044695">
    <property type="term" value="C:Dsc E3 ubiquitin ligase complex"/>
    <property type="evidence" value="ECO:0007669"/>
    <property type="project" value="TreeGrafter"/>
</dbReference>
<evidence type="ECO:0000256" key="11">
    <source>
        <dbReference type="ARBA" id="ARBA00022833"/>
    </source>
</evidence>
<dbReference type="EMBL" id="BTFZ01000020">
    <property type="protein sequence ID" value="GMM38619.1"/>
    <property type="molecule type" value="Genomic_DNA"/>
</dbReference>
<evidence type="ECO:0000256" key="13">
    <source>
        <dbReference type="ARBA" id="ARBA00023136"/>
    </source>
</evidence>
<feature type="transmembrane region" description="Helical" evidence="15">
    <location>
        <begin position="571"/>
        <end position="591"/>
    </location>
</feature>
<comment type="pathway">
    <text evidence="3">Protein modification; protein ubiquitination.</text>
</comment>
<proteinExistence type="predicted"/>
<feature type="transmembrane region" description="Helical" evidence="15">
    <location>
        <begin position="451"/>
        <end position="472"/>
    </location>
</feature>
<evidence type="ECO:0000256" key="9">
    <source>
        <dbReference type="ARBA" id="ARBA00022771"/>
    </source>
</evidence>
<feature type="transmembrane region" description="Helical" evidence="15">
    <location>
        <begin position="411"/>
        <end position="430"/>
    </location>
</feature>
<dbReference type="GO" id="GO:0043161">
    <property type="term" value="P:proteasome-mediated ubiquitin-dependent protein catabolic process"/>
    <property type="evidence" value="ECO:0007669"/>
    <property type="project" value="TreeGrafter"/>
</dbReference>
<dbReference type="FunFam" id="3.30.40.10:FF:000626">
    <property type="entry name" value="Transmembrane ubiquitin ligase 1"/>
    <property type="match status" value="1"/>
</dbReference>
<dbReference type="GeneID" id="90076607"/>
<dbReference type="GO" id="GO:0061630">
    <property type="term" value="F:ubiquitin protein ligase activity"/>
    <property type="evidence" value="ECO:0007669"/>
    <property type="project" value="UniProtKB-EC"/>
</dbReference>
<evidence type="ECO:0000256" key="4">
    <source>
        <dbReference type="ARBA" id="ARBA00012483"/>
    </source>
</evidence>
<evidence type="ECO:0000256" key="15">
    <source>
        <dbReference type="SAM" id="Phobius"/>
    </source>
</evidence>
<organism evidence="17 18">
    <name type="scientific">Saccharomycopsis crataegensis</name>
    <dbReference type="NCBI Taxonomy" id="43959"/>
    <lineage>
        <taxon>Eukaryota</taxon>
        <taxon>Fungi</taxon>
        <taxon>Dikarya</taxon>
        <taxon>Ascomycota</taxon>
        <taxon>Saccharomycotina</taxon>
        <taxon>Saccharomycetes</taxon>
        <taxon>Saccharomycopsidaceae</taxon>
        <taxon>Saccharomycopsis</taxon>
    </lineage>
</organism>
<dbReference type="InterPro" id="IPR021319">
    <property type="entry name" value="DUF2921"/>
</dbReference>
<reference evidence="17 18" key="1">
    <citation type="journal article" date="2023" name="Elife">
        <title>Identification of key yeast species and microbe-microbe interactions impacting larval growth of Drosophila in the wild.</title>
        <authorList>
            <person name="Mure A."/>
            <person name="Sugiura Y."/>
            <person name="Maeda R."/>
            <person name="Honda K."/>
            <person name="Sakurai N."/>
            <person name="Takahashi Y."/>
            <person name="Watada M."/>
            <person name="Katoh T."/>
            <person name="Gotoh A."/>
            <person name="Gotoh Y."/>
            <person name="Taniguchi I."/>
            <person name="Nakamura K."/>
            <person name="Hayashi T."/>
            <person name="Katayama T."/>
            <person name="Uemura T."/>
            <person name="Hattori Y."/>
        </authorList>
    </citation>
    <scope>NUCLEOTIDE SEQUENCE [LARGE SCALE GENOMIC DNA]</scope>
    <source>
        <strain evidence="17 18">SC-9</strain>
    </source>
</reference>
<dbReference type="RefSeq" id="XP_064855614.1">
    <property type="nucleotide sequence ID" value="XM_064999542.1"/>
</dbReference>
<evidence type="ECO:0000256" key="12">
    <source>
        <dbReference type="ARBA" id="ARBA00022989"/>
    </source>
</evidence>
<keyword evidence="10" id="KW-0833">Ubl conjugation pathway</keyword>
<evidence type="ECO:0000313" key="18">
    <source>
        <dbReference type="Proteomes" id="UP001360560"/>
    </source>
</evidence>
<dbReference type="Pfam" id="PF11145">
    <property type="entry name" value="DUF2921"/>
    <property type="match status" value="2"/>
</dbReference>
<evidence type="ECO:0000259" key="16">
    <source>
        <dbReference type="PROSITE" id="PS50089"/>
    </source>
</evidence>
<evidence type="ECO:0000256" key="5">
    <source>
        <dbReference type="ARBA" id="ARBA00022679"/>
    </source>
</evidence>